<dbReference type="Proteomes" id="UP000004994">
    <property type="component" value="Chromosome 2"/>
</dbReference>
<name>A0A3Q7EX57_SOLLC</name>
<proteinExistence type="predicted"/>
<dbReference type="InParanoid" id="A0A3Q7EX57"/>
<evidence type="ECO:0008006" key="4">
    <source>
        <dbReference type="Google" id="ProtNLM"/>
    </source>
</evidence>
<evidence type="ECO:0000313" key="2">
    <source>
        <dbReference type="EnsemblPlants" id="Solyc02g032910.2.1"/>
    </source>
</evidence>
<keyword evidence="3" id="KW-1185">Reference proteome</keyword>
<dbReference type="STRING" id="4081.A0A3Q7EX57"/>
<dbReference type="EnsemblPlants" id="Solyc02g032910.2.1">
    <property type="protein sequence ID" value="Solyc02g032910.2.1"/>
    <property type="gene ID" value="Solyc02g032910.2"/>
</dbReference>
<feature type="chain" id="PRO_5018541359" description="Glycine-rich protein" evidence="1">
    <location>
        <begin position="21"/>
        <end position="123"/>
    </location>
</feature>
<reference evidence="2" key="2">
    <citation type="submission" date="2019-01" db="UniProtKB">
        <authorList>
            <consortium name="EnsemblPlants"/>
        </authorList>
    </citation>
    <scope>IDENTIFICATION</scope>
    <source>
        <strain evidence="2">cv. Heinz 1706</strain>
    </source>
</reference>
<evidence type="ECO:0000256" key="1">
    <source>
        <dbReference type="SAM" id="SignalP"/>
    </source>
</evidence>
<evidence type="ECO:0000313" key="3">
    <source>
        <dbReference type="Proteomes" id="UP000004994"/>
    </source>
</evidence>
<keyword evidence="1" id="KW-0732">Signal</keyword>
<protein>
    <recommendedName>
        <fullName evidence="4">Glycine-rich protein</fullName>
    </recommendedName>
</protein>
<accession>A0A3Q7EX57</accession>
<dbReference type="Gramene" id="Solyc02g032910.2.1">
    <property type="protein sequence ID" value="Solyc02g032910.2.1"/>
    <property type="gene ID" value="Solyc02g032910.2"/>
</dbReference>
<reference evidence="2" key="1">
    <citation type="journal article" date="2012" name="Nature">
        <title>The tomato genome sequence provides insights into fleshy fruit evolution.</title>
        <authorList>
            <consortium name="Tomato Genome Consortium"/>
        </authorList>
    </citation>
    <scope>NUCLEOTIDE SEQUENCE [LARGE SCALE GENOMIC DNA]</scope>
    <source>
        <strain evidence="2">cv. Heinz 1706</strain>
    </source>
</reference>
<organism evidence="2">
    <name type="scientific">Solanum lycopersicum</name>
    <name type="common">Tomato</name>
    <name type="synonym">Lycopersicon esculentum</name>
    <dbReference type="NCBI Taxonomy" id="4081"/>
    <lineage>
        <taxon>Eukaryota</taxon>
        <taxon>Viridiplantae</taxon>
        <taxon>Streptophyta</taxon>
        <taxon>Embryophyta</taxon>
        <taxon>Tracheophyta</taxon>
        <taxon>Spermatophyta</taxon>
        <taxon>Magnoliopsida</taxon>
        <taxon>eudicotyledons</taxon>
        <taxon>Gunneridae</taxon>
        <taxon>Pentapetalae</taxon>
        <taxon>asterids</taxon>
        <taxon>lamiids</taxon>
        <taxon>Solanales</taxon>
        <taxon>Solanaceae</taxon>
        <taxon>Solanoideae</taxon>
        <taxon>Solaneae</taxon>
        <taxon>Solanum</taxon>
        <taxon>Solanum subgen. Lycopersicon</taxon>
    </lineage>
</organism>
<dbReference type="AlphaFoldDB" id="A0A3Q7EX57"/>
<sequence>MATNMILLIVASTLVLSTNAIRSLDSMKSQSDEHMKFVRHPILPPFLGGHGLGRPAFGVGPVIGFGPFGGIVGGVGPNNGGGLGGGFGSGNVGGGFGFNGDSNGGDGSFASGQAKASLGNQKP</sequence>
<feature type="signal peptide" evidence="1">
    <location>
        <begin position="1"/>
        <end position="20"/>
    </location>
</feature>
<dbReference type="OMA" id="DEHMKFI"/>